<evidence type="ECO:0000259" key="5">
    <source>
        <dbReference type="PROSITE" id="PS50222"/>
    </source>
</evidence>
<sequence length="1063" mass="121089">MGFSLPPINQQQQVKMYDKSDKQIKARLNDHMQNISDAKNEEVKLATKLNQVNILKDSANYRTEREINLQNFRELLLIFQTAAKNGNGSITREQFKFHFTSLLGRDLNEEQMNHLFMNIAINSNDTIDWNDFSTFMLLRAEGQKRMREAAENQLFEIDPAILHRLPIQTPHKDQIGIILYLNKVKKVKNNQMDPDEAKTKSKKVNTWIHDCKYMENTSQLVIASDDHCISFCDFSTLLCNVRLNIGEIIPLTIDIWYDVENPDTNESMLIFGTDSGMIMIFYFQNDILFKNEATQKKGSTIFLDSFVKQNKNTCQLIKRKAHSDWVLKIRYYSTLRSIISCSPDPKESLVFATHNNKKKWTFISLPVHKGVNCFEYCKFPAVLVTGGTDRQLRIWNCHRLKNPMAALRGHSSPIIDIAINESSGQIISLSTDKVVKVWDIRKQNCVQTLMDPFTHRPEDSLSSINFSNVNGGSLVCASYTLTPYQLQQKQVSVKVPKSHEFPLRAAIYNKEFKQIVSGDDGGVVNVWNPLSGQKTFRLVEVHDKLEEITAMAFDNNNRRLITGGRAGTIRMWNFNNGAPLHVFKGDSSEVTGIVYFEMKETDWIVTTGWNRRITMYTYKESCFEIYPSKIWPEMNQSPWHSGDILSLSFCPPNLLATSSVDGEIIIVNLITGQIQFRLTAFDYDLNSNIKFTFSVDKVMYLYSRNNIIDASNLVSIGSDGKIRFWNTYKGILMGEFDGGHDNEGICSMVDLLLTSYISVWDISETCWEDTEVFTMPLISSFRGHVKSVLSVDLIESVDIIVTASADCTARIFTYKGEYVGTLGQSDLWDLTNPTTFQHPLKPLEVIMSELEACSDDQTFQKLKEMSTKTNQSKKKTKKIFKENIYEEVPDRNRILSRAATSKSLSSSKLLSRSEDNSSEEESDCEAANGKQVDNHCDWDLSRTSSNSISSSVEKLIEGSNAKKVTMKGEQIYFDESVVDHAVDGGIKADKYAKLKKPPKTAELMRKEYGTWYASSIYSKSGKYRPAYVGKPFTKKKINILSKSIGIYNSLKPVELSEILDIRK</sequence>
<feature type="repeat" description="WD" evidence="3">
    <location>
        <begin position="541"/>
        <end position="582"/>
    </location>
</feature>
<dbReference type="Gene3D" id="1.10.238.10">
    <property type="entry name" value="EF-hand"/>
    <property type="match status" value="1"/>
</dbReference>
<keyword evidence="1 3" id="KW-0853">WD repeat</keyword>
<dbReference type="PANTHER" id="PTHR44324">
    <property type="entry name" value="WD40 REPEAT DOMAIN 95"/>
    <property type="match status" value="1"/>
</dbReference>
<name>A0AAD5U385_9FUNG</name>
<evidence type="ECO:0000313" key="6">
    <source>
        <dbReference type="EMBL" id="KAJ3221364.1"/>
    </source>
</evidence>
<dbReference type="SUPFAM" id="SSF50978">
    <property type="entry name" value="WD40 repeat-like"/>
    <property type="match status" value="1"/>
</dbReference>
<dbReference type="InterPro" id="IPR001680">
    <property type="entry name" value="WD40_rpt"/>
</dbReference>
<dbReference type="InterPro" id="IPR011047">
    <property type="entry name" value="Quinoprotein_ADH-like_sf"/>
</dbReference>
<dbReference type="Proteomes" id="UP001211065">
    <property type="component" value="Unassembled WGS sequence"/>
</dbReference>
<gene>
    <name evidence="6" type="ORF">HK099_003565</name>
</gene>
<feature type="region of interest" description="Disordered" evidence="4">
    <location>
        <begin position="906"/>
        <end position="929"/>
    </location>
</feature>
<dbReference type="PROSITE" id="PS50294">
    <property type="entry name" value="WD_REPEATS_REGION"/>
    <property type="match status" value="2"/>
</dbReference>
<organism evidence="6 7">
    <name type="scientific">Clydaea vesicula</name>
    <dbReference type="NCBI Taxonomy" id="447962"/>
    <lineage>
        <taxon>Eukaryota</taxon>
        <taxon>Fungi</taxon>
        <taxon>Fungi incertae sedis</taxon>
        <taxon>Chytridiomycota</taxon>
        <taxon>Chytridiomycota incertae sedis</taxon>
        <taxon>Chytridiomycetes</taxon>
        <taxon>Lobulomycetales</taxon>
        <taxon>Lobulomycetaceae</taxon>
        <taxon>Clydaea</taxon>
    </lineage>
</organism>
<dbReference type="InterPro" id="IPR051242">
    <property type="entry name" value="WD-EF-hand_domain"/>
</dbReference>
<dbReference type="Pfam" id="PF00400">
    <property type="entry name" value="WD40"/>
    <property type="match status" value="4"/>
</dbReference>
<dbReference type="InterPro" id="IPR015943">
    <property type="entry name" value="WD40/YVTN_repeat-like_dom_sf"/>
</dbReference>
<dbReference type="SMART" id="SM00320">
    <property type="entry name" value="WD40"/>
    <property type="match status" value="9"/>
</dbReference>
<comment type="caution">
    <text evidence="6">The sequence shown here is derived from an EMBL/GenBank/DDBJ whole genome shotgun (WGS) entry which is preliminary data.</text>
</comment>
<dbReference type="InterPro" id="IPR002048">
    <property type="entry name" value="EF_hand_dom"/>
</dbReference>
<dbReference type="PROSITE" id="PS00678">
    <property type="entry name" value="WD_REPEATS_1"/>
    <property type="match status" value="1"/>
</dbReference>
<dbReference type="AlphaFoldDB" id="A0AAD5U385"/>
<keyword evidence="2" id="KW-0677">Repeat</keyword>
<protein>
    <recommendedName>
        <fullName evidence="5">EF-hand domain-containing protein</fullName>
    </recommendedName>
</protein>
<dbReference type="Gene3D" id="2.130.10.10">
    <property type="entry name" value="YVTN repeat-like/Quinoprotein amine dehydrogenase"/>
    <property type="match status" value="4"/>
</dbReference>
<evidence type="ECO:0000256" key="2">
    <source>
        <dbReference type="ARBA" id="ARBA00022737"/>
    </source>
</evidence>
<dbReference type="PROSITE" id="PS50222">
    <property type="entry name" value="EF_HAND_2"/>
    <property type="match status" value="1"/>
</dbReference>
<dbReference type="SUPFAM" id="SSF117289">
    <property type="entry name" value="Nucleoporin domain"/>
    <property type="match status" value="1"/>
</dbReference>
<accession>A0AAD5U385</accession>
<evidence type="ECO:0000256" key="3">
    <source>
        <dbReference type="PROSITE-ProRule" id="PRU00221"/>
    </source>
</evidence>
<dbReference type="InterPro" id="IPR019775">
    <property type="entry name" value="WD40_repeat_CS"/>
</dbReference>
<dbReference type="GO" id="GO:0005509">
    <property type="term" value="F:calcium ion binding"/>
    <property type="evidence" value="ECO:0007669"/>
    <property type="project" value="InterPro"/>
</dbReference>
<reference evidence="6" key="1">
    <citation type="submission" date="2020-05" db="EMBL/GenBank/DDBJ databases">
        <title>Phylogenomic resolution of chytrid fungi.</title>
        <authorList>
            <person name="Stajich J.E."/>
            <person name="Amses K."/>
            <person name="Simmons R."/>
            <person name="Seto K."/>
            <person name="Myers J."/>
            <person name="Bonds A."/>
            <person name="Quandt C.A."/>
            <person name="Barry K."/>
            <person name="Liu P."/>
            <person name="Grigoriev I."/>
            <person name="Longcore J.E."/>
            <person name="James T.Y."/>
        </authorList>
    </citation>
    <scope>NUCLEOTIDE SEQUENCE</scope>
    <source>
        <strain evidence="6">JEL0476</strain>
    </source>
</reference>
<evidence type="ECO:0000256" key="1">
    <source>
        <dbReference type="ARBA" id="ARBA00022574"/>
    </source>
</evidence>
<feature type="domain" description="EF-hand" evidence="5">
    <location>
        <begin position="70"/>
        <end position="105"/>
    </location>
</feature>
<evidence type="ECO:0000256" key="4">
    <source>
        <dbReference type="SAM" id="MobiDB-lite"/>
    </source>
</evidence>
<evidence type="ECO:0000313" key="7">
    <source>
        <dbReference type="Proteomes" id="UP001211065"/>
    </source>
</evidence>
<dbReference type="PROSITE" id="PS50082">
    <property type="entry name" value="WD_REPEATS_2"/>
    <property type="match status" value="2"/>
</dbReference>
<dbReference type="EMBL" id="JADGJW010000234">
    <property type="protein sequence ID" value="KAJ3221364.1"/>
    <property type="molecule type" value="Genomic_DNA"/>
</dbReference>
<dbReference type="SUPFAM" id="SSF47473">
    <property type="entry name" value="EF-hand"/>
    <property type="match status" value="1"/>
</dbReference>
<dbReference type="SUPFAM" id="SSF50998">
    <property type="entry name" value="Quinoprotein alcohol dehydrogenase-like"/>
    <property type="match status" value="1"/>
</dbReference>
<dbReference type="InterPro" id="IPR011992">
    <property type="entry name" value="EF-hand-dom_pair"/>
</dbReference>
<feature type="repeat" description="WD" evidence="3">
    <location>
        <begin position="407"/>
        <end position="448"/>
    </location>
</feature>
<dbReference type="PANTHER" id="PTHR44324:SF4">
    <property type="entry name" value="WD40 REPEAT DOMAIN 95"/>
    <property type="match status" value="1"/>
</dbReference>
<dbReference type="InterPro" id="IPR036322">
    <property type="entry name" value="WD40_repeat_dom_sf"/>
</dbReference>
<keyword evidence="7" id="KW-1185">Reference proteome</keyword>
<proteinExistence type="predicted"/>